<evidence type="ECO:0008006" key="4">
    <source>
        <dbReference type="Google" id="ProtNLM"/>
    </source>
</evidence>
<dbReference type="HOGENOM" id="CLU_072578_0_0_6"/>
<keyword evidence="1" id="KW-1133">Transmembrane helix</keyword>
<feature type="transmembrane region" description="Helical" evidence="1">
    <location>
        <begin position="154"/>
        <end position="175"/>
    </location>
</feature>
<dbReference type="AlphaFoldDB" id="A0A2C9EFG1"/>
<dbReference type="EMBL" id="CP003190">
    <property type="protein sequence ID" value="AGL82391.1"/>
    <property type="molecule type" value="Genomic_DNA"/>
</dbReference>
<sequence length="330" mass="35764">MPGWLMAIRQIHIVRPRMNRVTSPLDGVIRDLSLTQVLARQRIESQINLPRLFAAIDTDPSIAGAGVVYIDADFNVVTLREFRPICSIVPKRVILREAKRYIAPQQFVDQVKNNPRESRLATESFNTTLACTAAVIGWLVVFSGSIAVPFTAGASVWVVALGASAAMAGTAQCVIGGARVINEIQDPAANDRMDDAEWYNIVTPILDGISLVGVGGSALTTLRLLKASKAANTGKSWMQLLKGLNRQERAKLTKELLTLRDPSLTSKLLKLQQRAGALPRRYSSTQIRHATLTQMQDALGAALSTSGSISSGNLGQVKTLAVGLYEEFDE</sequence>
<feature type="transmembrane region" description="Helical" evidence="1">
    <location>
        <begin position="125"/>
        <end position="148"/>
    </location>
</feature>
<dbReference type="Proteomes" id="UP000013940">
    <property type="component" value="Chromosome"/>
</dbReference>
<keyword evidence="1" id="KW-0812">Transmembrane</keyword>
<name>A0A2C9EFG1_PSEPH</name>
<dbReference type="eggNOG" id="ENOG502Z9V5">
    <property type="taxonomic scope" value="Bacteria"/>
</dbReference>
<keyword evidence="1" id="KW-0472">Membrane</keyword>
<evidence type="ECO:0000313" key="2">
    <source>
        <dbReference type="EMBL" id="AGL82391.1"/>
    </source>
</evidence>
<evidence type="ECO:0000313" key="3">
    <source>
        <dbReference type="Proteomes" id="UP000013940"/>
    </source>
</evidence>
<evidence type="ECO:0000256" key="1">
    <source>
        <dbReference type="SAM" id="Phobius"/>
    </source>
</evidence>
<accession>A0A2C9EFG1</accession>
<protein>
    <recommendedName>
        <fullName evidence="4">NAD synthetase</fullName>
    </recommendedName>
</protein>
<organism evidence="2 3">
    <name type="scientific">Pseudomonas protegens (strain DSM 19095 / LMG 27888 / CFBP 6595 / CHA0)</name>
    <dbReference type="NCBI Taxonomy" id="1124983"/>
    <lineage>
        <taxon>Bacteria</taxon>
        <taxon>Pseudomonadati</taxon>
        <taxon>Pseudomonadota</taxon>
        <taxon>Gammaproteobacteria</taxon>
        <taxon>Pseudomonadales</taxon>
        <taxon>Pseudomonadaceae</taxon>
        <taxon>Pseudomonas</taxon>
    </lineage>
</organism>
<reference evidence="3" key="1">
    <citation type="journal article" date="2014" name="Genome Announc.">
        <title>Full-genome sequence of the plant growth-promoting bacterium Pseudomonas protegens CHA0.</title>
        <authorList>
            <person name="Jousset A."/>
            <person name="Schuldes J."/>
            <person name="Keel C."/>
            <person name="Maurhofer M."/>
            <person name="Daniel R."/>
            <person name="Scheu S."/>
            <person name="Thuermer A."/>
        </authorList>
    </citation>
    <scope>NUCLEOTIDE SEQUENCE [LARGE SCALE GENOMIC DNA]</scope>
    <source>
        <strain evidence="3">DSM 19095 / LMG 27888 / CFBP 6595 / CHA0</strain>
    </source>
</reference>
<proteinExistence type="predicted"/>
<gene>
    <name evidence="2" type="ORF">PFLCHA0_c05920</name>
</gene>
<dbReference type="KEGG" id="pprc:PFLCHA0_c05920"/>